<evidence type="ECO:0000259" key="2">
    <source>
        <dbReference type="Pfam" id="PF14507"/>
    </source>
</evidence>
<reference evidence="4 6" key="2">
    <citation type="submission" date="2018-06" db="EMBL/GenBank/DDBJ databases">
        <title>Mutators as drivers of adaptation in pathogenic bacteria and a risk factor for host jumps and vaccine escape.</title>
        <authorList>
            <person name="Barnes A.C."/>
            <person name="Silayeva O."/>
        </authorList>
    </citation>
    <scope>NUCLEOTIDE SEQUENCE [LARGE SCALE GENOMIC DNA]</scope>
    <source>
        <strain evidence="4 6">QMA0445</strain>
    </source>
</reference>
<dbReference type="OrthoDB" id="2232397at2"/>
<organism evidence="4 6">
    <name type="scientific">Streptococcus iniae</name>
    <name type="common">Streptococcus shiloi</name>
    <dbReference type="NCBI Taxonomy" id="1346"/>
    <lineage>
        <taxon>Bacteria</taxon>
        <taxon>Bacillati</taxon>
        <taxon>Bacillota</taxon>
        <taxon>Bacilli</taxon>
        <taxon>Lactobacillales</taxon>
        <taxon>Streptococcaceae</taxon>
        <taxon>Streptococcus</taxon>
    </lineage>
</organism>
<evidence type="ECO:0000313" key="4">
    <source>
        <dbReference type="EMBL" id="RLU55267.1"/>
    </source>
</evidence>
<dbReference type="KEGG" id="siq:DQ08_08640"/>
<keyword evidence="5" id="KW-1185">Reference proteome</keyword>
<gene>
    <name evidence="4" type="ORF">DIY07_08745</name>
    <name evidence="3" type="ORF">DQ08_08640</name>
</gene>
<dbReference type="KEGG" id="sio:DW64_08625"/>
<dbReference type="KEGG" id="siz:SI82_08735"/>
<feature type="domain" description="CppA N-terminal" evidence="1">
    <location>
        <begin position="9"/>
        <end position="130"/>
    </location>
</feature>
<dbReference type="EMBL" id="QLQD01000075">
    <property type="protein sequence ID" value="RLU55267.1"/>
    <property type="molecule type" value="Genomic_DNA"/>
</dbReference>
<dbReference type="RefSeq" id="WP_003102116.1">
    <property type="nucleotide sequence ID" value="NZ_CP010783.1"/>
</dbReference>
<dbReference type="SUPFAM" id="SSF54593">
    <property type="entry name" value="Glyoxalase/Bleomycin resistance protein/Dihydroxybiphenyl dioxygenase"/>
    <property type="match status" value="1"/>
</dbReference>
<name>A0A3L8GF73_STRIN</name>
<evidence type="ECO:0000313" key="3">
    <source>
        <dbReference type="EMBL" id="AHY16506.1"/>
    </source>
</evidence>
<sequence length="250" mass="28155">MTVIKDAIFSTPVLRVNNRQLNIDFYIKNLGLKLVSEENAIAIFTSYGNGKERFVIEESPSVRTRAVQGPKKVNTIVVKTQSPKAIESLLANGAEVDTLFKGENGYAYETLSPEGDRFLLHSEDDISVLEVIDTKEFQAQDDFKGLPDFTFEMVVLNVLDPHSSCEFYQTLFGDQSPVGLEFMQEEGPDLAIEPNLAWDLEILEFTVSHETDLAAAKVDFEAKGFDVYLDKKEKILVVSDPSRIEVWFMK</sequence>
<dbReference type="InterPro" id="IPR032702">
    <property type="entry name" value="CppA_N"/>
</dbReference>
<dbReference type="Pfam" id="PF14506">
    <property type="entry name" value="CppA_N"/>
    <property type="match status" value="1"/>
</dbReference>
<dbReference type="GeneID" id="35765703"/>
<accession>A0A3L8GF73</accession>
<dbReference type="InterPro" id="IPR032703">
    <property type="entry name" value="CppA_C"/>
</dbReference>
<evidence type="ECO:0000313" key="5">
    <source>
        <dbReference type="Proteomes" id="UP000025245"/>
    </source>
</evidence>
<proteinExistence type="predicted"/>
<dbReference type="STRING" id="1346.BMF34_08645"/>
<protein>
    <submittedName>
        <fullName evidence="4">Peptidase</fullName>
    </submittedName>
</protein>
<dbReference type="EMBL" id="CP007586">
    <property type="protein sequence ID" value="AHY16506.1"/>
    <property type="molecule type" value="Genomic_DNA"/>
</dbReference>
<dbReference type="InterPro" id="IPR029068">
    <property type="entry name" value="Glyas_Bleomycin-R_OHBP_Dase"/>
</dbReference>
<dbReference type="Proteomes" id="UP000269148">
    <property type="component" value="Unassembled WGS sequence"/>
</dbReference>
<dbReference type="AlphaFoldDB" id="A0A3L8GF73"/>
<evidence type="ECO:0000313" key="6">
    <source>
        <dbReference type="Proteomes" id="UP000269148"/>
    </source>
</evidence>
<dbReference type="SMR" id="A0A3L8GF73"/>
<dbReference type="Proteomes" id="UP000025245">
    <property type="component" value="Chromosome"/>
</dbReference>
<dbReference type="Pfam" id="PF14507">
    <property type="entry name" value="CppA_C"/>
    <property type="match status" value="1"/>
</dbReference>
<dbReference type="Gene3D" id="3.10.180.10">
    <property type="entry name" value="2,3-Dihydroxybiphenyl 1,2-Dioxygenase, domain 1"/>
    <property type="match status" value="1"/>
</dbReference>
<feature type="domain" description="CppA C-terminal" evidence="2">
    <location>
        <begin position="146"/>
        <end position="248"/>
    </location>
</feature>
<reference evidence="3 5" key="1">
    <citation type="journal article" date="2014" name="Genome Announc.">
        <title>Complete Genome Sequence of a Virulent Strain, Streptococcus iniae ISET0901, Isolated from Diseased Tilapia.</title>
        <authorList>
            <person name="Pridgeon J.W."/>
            <person name="Zhang D."/>
            <person name="Zhang L."/>
        </authorList>
    </citation>
    <scope>NUCLEOTIDE SEQUENCE [LARGE SCALE GENOMIC DNA]</scope>
    <source>
        <strain evidence="3 5">ISET0901</strain>
    </source>
</reference>
<dbReference type="Gene3D" id="3.10.180.40">
    <property type="entry name" value="C3-degrading proteinase like domains"/>
    <property type="match status" value="1"/>
</dbReference>
<evidence type="ECO:0000259" key="1">
    <source>
        <dbReference type="Pfam" id="PF14506"/>
    </source>
</evidence>